<dbReference type="GO" id="GO:0003700">
    <property type="term" value="F:DNA-binding transcription factor activity"/>
    <property type="evidence" value="ECO:0007669"/>
    <property type="project" value="InterPro"/>
</dbReference>
<dbReference type="SUPFAM" id="SSF50331">
    <property type="entry name" value="MOP-like"/>
    <property type="match status" value="2"/>
</dbReference>
<evidence type="ECO:0000313" key="5">
    <source>
        <dbReference type="EMBL" id="ASM78531.1"/>
    </source>
</evidence>
<dbReference type="PANTHER" id="PTHR30432">
    <property type="entry name" value="TRANSCRIPTIONAL REGULATOR MODE"/>
    <property type="match status" value="1"/>
</dbReference>
<keyword evidence="1 2" id="KW-0500">Molybdenum</keyword>
<reference evidence="5 6" key="1">
    <citation type="submission" date="2017-07" db="EMBL/GenBank/DDBJ databases">
        <title>Complete Genome Sequence of the cosmetic ferment Vitreoscilla filiformis (ATCC15551).</title>
        <authorList>
            <person name="Contreras S."/>
            <person name="Sagory-Zalkind P."/>
            <person name="Blanquart H."/>
            <person name="Iltis A."/>
            <person name="Morand S.C."/>
        </authorList>
    </citation>
    <scope>NUCLEOTIDE SEQUENCE [LARGE SCALE GENOMIC DNA]</scope>
    <source>
        <strain evidence="5 6">ATCC 15551</strain>
    </source>
</reference>
<evidence type="ECO:0000259" key="4">
    <source>
        <dbReference type="PROSITE" id="PS51866"/>
    </source>
</evidence>
<organism evidence="5 6">
    <name type="scientific">Vitreoscilla filiformis</name>
    <dbReference type="NCBI Taxonomy" id="63"/>
    <lineage>
        <taxon>Bacteria</taxon>
        <taxon>Pseudomonadati</taxon>
        <taxon>Pseudomonadota</taxon>
        <taxon>Betaproteobacteria</taxon>
        <taxon>Neisseriales</taxon>
        <taxon>Neisseriaceae</taxon>
        <taxon>Vitreoscilla</taxon>
    </lineage>
</organism>
<gene>
    <name evidence="5" type="ORF">VITFI_CDS2754</name>
</gene>
<feature type="domain" description="Mop" evidence="4">
    <location>
        <begin position="250"/>
        <end position="318"/>
    </location>
</feature>
<dbReference type="NCBIfam" id="TIGR00638">
    <property type="entry name" value="Mop"/>
    <property type="match status" value="2"/>
</dbReference>
<dbReference type="Pfam" id="PF03459">
    <property type="entry name" value="TOBE"/>
    <property type="match status" value="2"/>
</dbReference>
<feature type="domain" description="Mop" evidence="4">
    <location>
        <begin position="179"/>
        <end position="245"/>
    </location>
</feature>
<dbReference type="SUPFAM" id="SSF46785">
    <property type="entry name" value="Winged helix' DNA-binding domain"/>
    <property type="match status" value="1"/>
</dbReference>
<dbReference type="KEGG" id="vff:VITFI_CDS2754"/>
<dbReference type="Gene3D" id="2.40.50.100">
    <property type="match status" value="2"/>
</dbReference>
<evidence type="ECO:0000256" key="2">
    <source>
        <dbReference type="PROSITE-ProRule" id="PRU01213"/>
    </source>
</evidence>
<dbReference type="GO" id="GO:0015689">
    <property type="term" value="P:molybdate ion transport"/>
    <property type="evidence" value="ECO:0007669"/>
    <property type="project" value="InterPro"/>
</dbReference>
<sequence>MRSVSNAEEVEAMGVLSKDGGHRGAKRLSKSSPTLGMNGHDAPPLGAWHAHVQLDTPLGAFMGAPRVALLEAIERHGSIARAAKAVAWGYKAAWEAVDDMNNLAAQPLVVRSSGGARGGGTTLTPYARRLIAFYRALEAEHQAALARVQPWLSASPGSDSAEPQDVAAFQRLLRRWSMQSSARNQFAGRVREVRASGVEAQVQVEIAPGVDVVGVLTQESVQRLRLQPEAEVQVWVKSSSVMLTLDDAARLSARNRLPGTVVRLLRGPVGAEVVLQLDGGGHRQIVAAITDDSVQRLGLHLGQRATAFFKASSVVFAVVG</sequence>
<keyword evidence="6" id="KW-1185">Reference proteome</keyword>
<evidence type="ECO:0000256" key="3">
    <source>
        <dbReference type="SAM" id="MobiDB-lite"/>
    </source>
</evidence>
<dbReference type="InterPro" id="IPR000847">
    <property type="entry name" value="LysR_HTH_N"/>
</dbReference>
<name>A0A221KHL2_VITFI</name>
<evidence type="ECO:0000313" key="6">
    <source>
        <dbReference type="Proteomes" id="UP000199729"/>
    </source>
</evidence>
<evidence type="ECO:0000256" key="1">
    <source>
        <dbReference type="ARBA" id="ARBA00022505"/>
    </source>
</evidence>
<proteinExistence type="predicted"/>
<dbReference type="Pfam" id="PF00126">
    <property type="entry name" value="HTH_1"/>
    <property type="match status" value="1"/>
</dbReference>
<dbReference type="InterPro" id="IPR005116">
    <property type="entry name" value="Transp-assoc_OB_typ1"/>
</dbReference>
<feature type="region of interest" description="Disordered" evidence="3">
    <location>
        <begin position="14"/>
        <end position="37"/>
    </location>
</feature>
<dbReference type="PROSITE" id="PS51866">
    <property type="entry name" value="MOP"/>
    <property type="match status" value="2"/>
</dbReference>
<dbReference type="Gene3D" id="1.10.10.10">
    <property type="entry name" value="Winged helix-like DNA-binding domain superfamily/Winged helix DNA-binding domain"/>
    <property type="match status" value="1"/>
</dbReference>
<dbReference type="InterPro" id="IPR036390">
    <property type="entry name" value="WH_DNA-bd_sf"/>
</dbReference>
<dbReference type="PANTHER" id="PTHR30432:SF1">
    <property type="entry name" value="DNA-BINDING TRANSCRIPTIONAL DUAL REGULATOR MODE"/>
    <property type="match status" value="1"/>
</dbReference>
<dbReference type="InterPro" id="IPR036388">
    <property type="entry name" value="WH-like_DNA-bd_sf"/>
</dbReference>
<dbReference type="Proteomes" id="UP000199729">
    <property type="component" value="Chromosome"/>
</dbReference>
<dbReference type="InterPro" id="IPR004606">
    <property type="entry name" value="Mop_domain"/>
</dbReference>
<dbReference type="AlphaFoldDB" id="A0A221KHL2"/>
<dbReference type="InterPro" id="IPR008995">
    <property type="entry name" value="Mo/tungstate-bd_C_term_dom"/>
</dbReference>
<dbReference type="EMBL" id="CP022423">
    <property type="protein sequence ID" value="ASM78531.1"/>
    <property type="molecule type" value="Genomic_DNA"/>
</dbReference>
<protein>
    <submittedName>
        <fullName evidence="5">Molybdenum transporter</fullName>
    </submittedName>
</protein>
<dbReference type="InterPro" id="IPR051815">
    <property type="entry name" value="Molybdate_resp_trans_reg"/>
</dbReference>
<accession>A0A221KHL2</accession>